<keyword evidence="9 11" id="KW-0472">Membrane</keyword>
<evidence type="ECO:0000256" key="9">
    <source>
        <dbReference type="ARBA" id="ARBA00023136"/>
    </source>
</evidence>
<organism evidence="13 14">
    <name type="scientific">Ectothiorhodospira haloalkaliphila</name>
    <dbReference type="NCBI Taxonomy" id="421628"/>
    <lineage>
        <taxon>Bacteria</taxon>
        <taxon>Pseudomonadati</taxon>
        <taxon>Pseudomonadota</taxon>
        <taxon>Gammaproteobacteria</taxon>
        <taxon>Chromatiales</taxon>
        <taxon>Ectothiorhodospiraceae</taxon>
        <taxon>Ectothiorhodospira</taxon>
    </lineage>
</organism>
<keyword evidence="14" id="KW-1185">Reference proteome</keyword>
<dbReference type="InterPro" id="IPR037682">
    <property type="entry name" value="TonB_C"/>
</dbReference>
<proteinExistence type="inferred from homology"/>
<dbReference type="NCBIfam" id="TIGR01352">
    <property type="entry name" value="tonB_Cterm"/>
    <property type="match status" value="1"/>
</dbReference>
<evidence type="ECO:0000313" key="14">
    <source>
        <dbReference type="Proteomes" id="UP000019442"/>
    </source>
</evidence>
<evidence type="ECO:0000256" key="3">
    <source>
        <dbReference type="ARBA" id="ARBA00022448"/>
    </source>
</evidence>
<dbReference type="PANTHER" id="PTHR33446:SF11">
    <property type="entry name" value="TONB3"/>
    <property type="match status" value="1"/>
</dbReference>
<dbReference type="InterPro" id="IPR051045">
    <property type="entry name" value="TonB-dependent_transducer"/>
</dbReference>
<name>W8KXI3_9GAMM</name>
<dbReference type="Proteomes" id="UP000019442">
    <property type="component" value="Chromosome"/>
</dbReference>
<dbReference type="RefSeq" id="WP_025282781.1">
    <property type="nucleotide sequence ID" value="NZ_CP007268.1"/>
</dbReference>
<dbReference type="GO" id="GO:0055085">
    <property type="term" value="P:transmembrane transport"/>
    <property type="evidence" value="ECO:0007669"/>
    <property type="project" value="InterPro"/>
</dbReference>
<evidence type="ECO:0000256" key="10">
    <source>
        <dbReference type="SAM" id="MobiDB-lite"/>
    </source>
</evidence>
<gene>
    <name evidence="13" type="ORF">M911_15020</name>
</gene>
<dbReference type="GO" id="GO:0098797">
    <property type="term" value="C:plasma membrane protein complex"/>
    <property type="evidence" value="ECO:0007669"/>
    <property type="project" value="TreeGrafter"/>
</dbReference>
<dbReference type="GO" id="GO:0031992">
    <property type="term" value="F:energy transducer activity"/>
    <property type="evidence" value="ECO:0007669"/>
    <property type="project" value="TreeGrafter"/>
</dbReference>
<evidence type="ECO:0000256" key="8">
    <source>
        <dbReference type="ARBA" id="ARBA00022989"/>
    </source>
</evidence>
<evidence type="ECO:0000259" key="12">
    <source>
        <dbReference type="PROSITE" id="PS52015"/>
    </source>
</evidence>
<feature type="compositionally biased region" description="Basic and acidic residues" evidence="10">
    <location>
        <begin position="61"/>
        <end position="70"/>
    </location>
</feature>
<keyword evidence="6 11" id="KW-0812">Transmembrane</keyword>
<evidence type="ECO:0000256" key="5">
    <source>
        <dbReference type="ARBA" id="ARBA00022519"/>
    </source>
</evidence>
<evidence type="ECO:0000256" key="11">
    <source>
        <dbReference type="SAM" id="Phobius"/>
    </source>
</evidence>
<keyword evidence="4" id="KW-1003">Cell membrane</keyword>
<comment type="similarity">
    <text evidence="2">Belongs to the TonB family.</text>
</comment>
<dbReference type="KEGG" id="hhc:M911_15020"/>
<feature type="transmembrane region" description="Helical" evidence="11">
    <location>
        <begin position="16"/>
        <end position="36"/>
    </location>
</feature>
<dbReference type="AlphaFoldDB" id="W8KXI3"/>
<dbReference type="SUPFAM" id="SSF74653">
    <property type="entry name" value="TolA/TonB C-terminal domain"/>
    <property type="match status" value="1"/>
</dbReference>
<evidence type="ECO:0000256" key="7">
    <source>
        <dbReference type="ARBA" id="ARBA00022927"/>
    </source>
</evidence>
<keyword evidence="5" id="KW-0997">Cell inner membrane</keyword>
<dbReference type="Pfam" id="PF03544">
    <property type="entry name" value="TonB_C"/>
    <property type="match status" value="1"/>
</dbReference>
<feature type="compositionally biased region" description="Low complexity" evidence="10">
    <location>
        <begin position="130"/>
        <end position="145"/>
    </location>
</feature>
<protein>
    <submittedName>
        <fullName evidence="13">Energy transducer TonB</fullName>
    </submittedName>
</protein>
<accession>W8KXI3</accession>
<dbReference type="GO" id="GO:0015031">
    <property type="term" value="P:protein transport"/>
    <property type="evidence" value="ECO:0007669"/>
    <property type="project" value="UniProtKB-KW"/>
</dbReference>
<reference evidence="14" key="2">
    <citation type="submission" date="2014-02" db="EMBL/GenBank/DDBJ databases">
        <title>Draft Genome Sequence of extremely halophilic bacteria Halorhodospira halochloris.</title>
        <authorList>
            <person name="Singh K.S."/>
        </authorList>
    </citation>
    <scope>NUCLEOTIDE SEQUENCE [LARGE SCALE GENOMIC DNA]</scope>
    <source>
        <strain evidence="14">A</strain>
    </source>
</reference>
<dbReference type="InterPro" id="IPR006260">
    <property type="entry name" value="TonB/TolA_C"/>
</dbReference>
<dbReference type="Gene3D" id="3.30.1150.10">
    <property type="match status" value="1"/>
</dbReference>
<evidence type="ECO:0000256" key="1">
    <source>
        <dbReference type="ARBA" id="ARBA00004383"/>
    </source>
</evidence>
<sequence length="294" mass="32388">MSNLTPSSMVTPGDRLGLGIFLALAIHGIVIFGLGFDFEPAPPLERPPMMDVVLVQTQSRETPDDARHIAQVDQQASGREADEERPSSPVTAPLLRPTDGLAPEELRAGAPEPTPREAVEVITAEQSEQPATPDTPTETPAPTRELTTDELVERSLQMARLSSEISEQNRRHGHRPRTHYVDALSAKSAVEASYLDAWVRKVERVGNLNYPDEARRQRLSGSLVLSVLVDQEGQVLSIEVGNSSGERVLDDAARRIVDLAGPFAPFPADMRKSYDQIMITRTWVFQGNQTLRTR</sequence>
<feature type="domain" description="TonB C-terminal" evidence="12">
    <location>
        <begin position="195"/>
        <end position="292"/>
    </location>
</feature>
<dbReference type="HOGENOM" id="CLU_052089_0_0_6"/>
<evidence type="ECO:0000256" key="2">
    <source>
        <dbReference type="ARBA" id="ARBA00006555"/>
    </source>
</evidence>
<evidence type="ECO:0000313" key="13">
    <source>
        <dbReference type="EMBL" id="AHK80246.1"/>
    </source>
</evidence>
<reference evidence="13 14" key="1">
    <citation type="journal article" date="2014" name="J Genomics">
        <title>Draft Genome Sequence of the Extremely Halophilic Phototrophic Purple Sulfur Bacterium Halorhodospira halochloris.</title>
        <authorList>
            <person name="Singh K.S."/>
            <person name="Kirksey J."/>
            <person name="Hoff W.D."/>
            <person name="Deole R."/>
        </authorList>
    </citation>
    <scope>NUCLEOTIDE SEQUENCE [LARGE SCALE GENOMIC DNA]</scope>
    <source>
        <strain evidence="13 14">A</strain>
    </source>
</reference>
<evidence type="ECO:0000256" key="4">
    <source>
        <dbReference type="ARBA" id="ARBA00022475"/>
    </source>
</evidence>
<dbReference type="PATRIC" id="fig|1354791.3.peg.346"/>
<comment type="subcellular location">
    <subcellularLocation>
        <location evidence="1">Cell inner membrane</location>
        <topology evidence="1">Single-pass membrane protein</topology>
        <orientation evidence="1">Periplasmic side</orientation>
    </subcellularLocation>
</comment>
<keyword evidence="7" id="KW-0653">Protein transport</keyword>
<keyword evidence="3" id="KW-0813">Transport</keyword>
<dbReference type="PROSITE" id="PS52015">
    <property type="entry name" value="TONB_CTD"/>
    <property type="match status" value="1"/>
</dbReference>
<feature type="region of interest" description="Disordered" evidence="10">
    <location>
        <begin position="58"/>
        <end position="147"/>
    </location>
</feature>
<dbReference type="EMBL" id="CP007268">
    <property type="protein sequence ID" value="AHK80246.1"/>
    <property type="molecule type" value="Genomic_DNA"/>
</dbReference>
<keyword evidence="8 11" id="KW-1133">Transmembrane helix</keyword>
<evidence type="ECO:0000256" key="6">
    <source>
        <dbReference type="ARBA" id="ARBA00022692"/>
    </source>
</evidence>
<dbReference type="PANTHER" id="PTHR33446">
    <property type="entry name" value="PROTEIN TONB-RELATED"/>
    <property type="match status" value="1"/>
</dbReference>